<dbReference type="GO" id="GO:0004175">
    <property type="term" value="F:endopeptidase activity"/>
    <property type="evidence" value="ECO:0007669"/>
    <property type="project" value="UniProtKB-ARBA"/>
</dbReference>
<feature type="transmembrane region" description="Helical" evidence="1">
    <location>
        <begin position="204"/>
        <end position="222"/>
    </location>
</feature>
<feature type="transmembrane region" description="Helical" evidence="1">
    <location>
        <begin position="25"/>
        <end position="46"/>
    </location>
</feature>
<keyword evidence="1" id="KW-0472">Membrane</keyword>
<feature type="transmembrane region" description="Helical" evidence="1">
    <location>
        <begin position="174"/>
        <end position="198"/>
    </location>
</feature>
<dbReference type="AlphaFoldDB" id="A0A5N5U7L5"/>
<name>A0A5N5U7L5_9EURY</name>
<protein>
    <submittedName>
        <fullName evidence="3">CPBP family intramembrane metalloprotease</fullName>
    </submittedName>
</protein>
<feature type="transmembrane region" description="Helical" evidence="1">
    <location>
        <begin position="144"/>
        <end position="162"/>
    </location>
</feature>
<feature type="transmembrane region" description="Helical" evidence="1">
    <location>
        <begin position="102"/>
        <end position="124"/>
    </location>
</feature>
<feature type="transmembrane region" description="Helical" evidence="1">
    <location>
        <begin position="229"/>
        <end position="249"/>
    </location>
</feature>
<evidence type="ECO:0000259" key="2">
    <source>
        <dbReference type="Pfam" id="PF02517"/>
    </source>
</evidence>
<sequence length="253" mass="27100">MAGVSHDTSGTGSPIQRLRAVGTGLLLAIVAFLVGIVASVLALGLLQGVGVVLTQDDWRLYALQTVGLQGVGFGLTSLLFLKLQDRFDIINVRLPTRNDVKLAVFGVFGLLAVVLVLSALYTQFDVQLPETTLPGVIERQPDTALYLIPFTILFVAPGEELLARGVIQGRLKDAYPPIAAIVLASVVFTLGHVGNLVATPLGRALPYFAQLFVLSLVLGWLYERSENLLVVVFVHAVYNCITFLSQYAAATAP</sequence>
<dbReference type="InterPro" id="IPR003675">
    <property type="entry name" value="Rce1/LyrA-like_dom"/>
</dbReference>
<dbReference type="PANTHER" id="PTHR36435">
    <property type="entry name" value="SLR1288 PROTEIN"/>
    <property type="match status" value="1"/>
</dbReference>
<gene>
    <name evidence="3" type="ORF">DM867_05480</name>
</gene>
<dbReference type="EMBL" id="QKKZ01000002">
    <property type="protein sequence ID" value="KAB7514574.1"/>
    <property type="molecule type" value="Genomic_DNA"/>
</dbReference>
<keyword evidence="1" id="KW-1133">Transmembrane helix</keyword>
<evidence type="ECO:0000313" key="4">
    <source>
        <dbReference type="Proteomes" id="UP000326865"/>
    </source>
</evidence>
<keyword evidence="3" id="KW-0482">Metalloprotease</keyword>
<dbReference type="GO" id="GO:0008237">
    <property type="term" value="F:metallopeptidase activity"/>
    <property type="evidence" value="ECO:0007669"/>
    <property type="project" value="UniProtKB-KW"/>
</dbReference>
<proteinExistence type="predicted"/>
<keyword evidence="4" id="KW-1185">Reference proteome</keyword>
<evidence type="ECO:0000313" key="3">
    <source>
        <dbReference type="EMBL" id="KAB7514574.1"/>
    </source>
</evidence>
<comment type="caution">
    <text evidence="3">The sequence shown here is derived from an EMBL/GenBank/DDBJ whole genome shotgun (WGS) entry which is preliminary data.</text>
</comment>
<accession>A0A5N5U7L5</accession>
<keyword evidence="3" id="KW-0378">Hydrolase</keyword>
<dbReference type="GO" id="GO:0080120">
    <property type="term" value="P:CAAX-box protein maturation"/>
    <property type="evidence" value="ECO:0007669"/>
    <property type="project" value="UniProtKB-ARBA"/>
</dbReference>
<feature type="domain" description="CAAX prenyl protease 2/Lysostaphin resistance protein A-like" evidence="2">
    <location>
        <begin position="144"/>
        <end position="241"/>
    </location>
</feature>
<evidence type="ECO:0000256" key="1">
    <source>
        <dbReference type="SAM" id="Phobius"/>
    </source>
</evidence>
<reference evidence="3 4" key="1">
    <citation type="submission" date="2019-10" db="EMBL/GenBank/DDBJ databases">
        <title>Unraveling microbial dark matter from salterns through culturing: the case of the genus Halosegnis.</title>
        <authorList>
            <person name="Duran-Viseras A."/>
            <person name="Andrei A.-S."/>
            <person name="Vera-Gargallo B."/>
            <person name="Ghai R."/>
            <person name="Sanchez-Porro C."/>
            <person name="Ventosa A."/>
        </authorList>
    </citation>
    <scope>NUCLEOTIDE SEQUENCE [LARGE SCALE GENOMIC DNA]</scope>
    <source>
        <strain evidence="3 4">F18-79</strain>
    </source>
</reference>
<dbReference type="GO" id="GO:0006508">
    <property type="term" value="P:proteolysis"/>
    <property type="evidence" value="ECO:0007669"/>
    <property type="project" value="UniProtKB-KW"/>
</dbReference>
<dbReference type="PANTHER" id="PTHR36435:SF1">
    <property type="entry name" value="CAAX AMINO TERMINAL PROTEASE FAMILY PROTEIN"/>
    <property type="match status" value="1"/>
</dbReference>
<keyword evidence="1" id="KW-0812">Transmembrane</keyword>
<feature type="transmembrane region" description="Helical" evidence="1">
    <location>
        <begin position="58"/>
        <end position="81"/>
    </location>
</feature>
<keyword evidence="3" id="KW-0645">Protease</keyword>
<dbReference type="Pfam" id="PF02517">
    <property type="entry name" value="Rce1-like"/>
    <property type="match status" value="1"/>
</dbReference>
<dbReference type="Proteomes" id="UP000326865">
    <property type="component" value="Unassembled WGS sequence"/>
</dbReference>
<organism evidence="3 4">
    <name type="scientific">Halosegnis rubeus</name>
    <dbReference type="NCBI Taxonomy" id="2212850"/>
    <lineage>
        <taxon>Archaea</taxon>
        <taxon>Methanobacteriati</taxon>
        <taxon>Methanobacteriota</taxon>
        <taxon>Stenosarchaea group</taxon>
        <taxon>Halobacteria</taxon>
        <taxon>Halobacteriales</taxon>
        <taxon>Natronomonadaceae</taxon>
        <taxon>Halosegnis</taxon>
    </lineage>
</organism>
<dbReference type="InterPro" id="IPR052710">
    <property type="entry name" value="CAAX_protease"/>
</dbReference>